<dbReference type="Gene3D" id="3.30.70.2970">
    <property type="entry name" value="Protein of unknown function (DUF541), domain 2"/>
    <property type="match status" value="1"/>
</dbReference>
<dbReference type="PROSITE" id="PS00430">
    <property type="entry name" value="TONB_DEPENDENT_REC_1"/>
    <property type="match status" value="1"/>
</dbReference>
<gene>
    <name evidence="2" type="ORF">SAMN04490244_106176</name>
</gene>
<dbReference type="PANTHER" id="PTHR34387:SF2">
    <property type="entry name" value="SLR1258 PROTEIN"/>
    <property type="match status" value="1"/>
</dbReference>
<keyword evidence="3" id="KW-1185">Reference proteome</keyword>
<organism evidence="2 3">
    <name type="scientific">Tranquillimonas rosea</name>
    <dbReference type="NCBI Taxonomy" id="641238"/>
    <lineage>
        <taxon>Bacteria</taxon>
        <taxon>Pseudomonadati</taxon>
        <taxon>Pseudomonadota</taxon>
        <taxon>Alphaproteobacteria</taxon>
        <taxon>Rhodobacterales</taxon>
        <taxon>Roseobacteraceae</taxon>
        <taxon>Tranquillimonas</taxon>
    </lineage>
</organism>
<feature type="chain" id="PRO_5011629084" description="SIMPL domain-containing protein" evidence="1">
    <location>
        <begin position="19"/>
        <end position="230"/>
    </location>
</feature>
<feature type="signal peptide" evidence="1">
    <location>
        <begin position="1"/>
        <end position="18"/>
    </location>
</feature>
<sequence>MRTLITLLAVLWAGSAIAQVETADTITVTGEGSVAVAPDQATLQTGVTARADEAAGAVSEVATALDEVLAQITGAGVDRSNVQTSNLRLSPVYEERQPNGGTPEIVGFESASDLAVTTGDLDGLGDLLDAVLSAGATQFGGLSFGLEDPTEAMDEARRKAVSDAMRKAGLYAEAAGVALGPVRTITETQGGGAPRPMRAFDMAEARTMPVAEGEIAVTASVTMVFTLEQP</sequence>
<dbReference type="Proteomes" id="UP000198885">
    <property type="component" value="Unassembled WGS sequence"/>
</dbReference>
<proteinExistence type="predicted"/>
<evidence type="ECO:0008006" key="4">
    <source>
        <dbReference type="Google" id="ProtNLM"/>
    </source>
</evidence>
<protein>
    <recommendedName>
        <fullName evidence="4">SIMPL domain-containing protein</fullName>
    </recommendedName>
</protein>
<dbReference type="GO" id="GO:0006974">
    <property type="term" value="P:DNA damage response"/>
    <property type="evidence" value="ECO:0007669"/>
    <property type="project" value="TreeGrafter"/>
</dbReference>
<dbReference type="Pfam" id="PF04402">
    <property type="entry name" value="SIMPL"/>
    <property type="match status" value="1"/>
</dbReference>
<dbReference type="RefSeq" id="WP_092693832.1">
    <property type="nucleotide sequence ID" value="NZ_FOGU01000006.1"/>
</dbReference>
<dbReference type="PANTHER" id="PTHR34387">
    <property type="entry name" value="SLR1258 PROTEIN"/>
    <property type="match status" value="1"/>
</dbReference>
<evidence type="ECO:0000256" key="1">
    <source>
        <dbReference type="SAM" id="SignalP"/>
    </source>
</evidence>
<dbReference type="EMBL" id="FOGU01000006">
    <property type="protein sequence ID" value="SES15578.1"/>
    <property type="molecule type" value="Genomic_DNA"/>
</dbReference>
<accession>A0A1H9V1V8</accession>
<dbReference type="Gene3D" id="3.30.110.170">
    <property type="entry name" value="Protein of unknown function (DUF541), domain 1"/>
    <property type="match status" value="1"/>
</dbReference>
<dbReference type="InterPro" id="IPR010916">
    <property type="entry name" value="TonB_box_CS"/>
</dbReference>
<keyword evidence="1" id="KW-0732">Signal</keyword>
<evidence type="ECO:0000313" key="3">
    <source>
        <dbReference type="Proteomes" id="UP000198885"/>
    </source>
</evidence>
<dbReference type="InterPro" id="IPR007497">
    <property type="entry name" value="SIMPL/DUF541"/>
</dbReference>
<reference evidence="2 3" key="1">
    <citation type="submission" date="2016-10" db="EMBL/GenBank/DDBJ databases">
        <authorList>
            <person name="de Groot N.N."/>
        </authorList>
    </citation>
    <scope>NUCLEOTIDE SEQUENCE [LARGE SCALE GENOMIC DNA]</scope>
    <source>
        <strain evidence="2 3">DSM 23042</strain>
    </source>
</reference>
<name>A0A1H9V1V8_9RHOB</name>
<dbReference type="STRING" id="641238.SAMN04490244_106176"/>
<dbReference type="OrthoDB" id="9813144at2"/>
<dbReference type="InterPro" id="IPR052022">
    <property type="entry name" value="26kDa_periplasmic_antigen"/>
</dbReference>
<dbReference type="AlphaFoldDB" id="A0A1H9V1V8"/>
<evidence type="ECO:0000313" key="2">
    <source>
        <dbReference type="EMBL" id="SES15578.1"/>
    </source>
</evidence>